<dbReference type="InterPro" id="IPR011989">
    <property type="entry name" value="ARM-like"/>
</dbReference>
<dbReference type="FunFam" id="1.10.10.10:FF:000207">
    <property type="entry name" value="Cullin 9"/>
    <property type="match status" value="1"/>
</dbReference>
<dbReference type="InterPro" id="IPR016024">
    <property type="entry name" value="ARM-type_fold"/>
</dbReference>
<evidence type="ECO:0000259" key="9">
    <source>
        <dbReference type="PROSITE" id="PS51284"/>
    </source>
</evidence>
<dbReference type="InterPro" id="IPR045093">
    <property type="entry name" value="Cullin"/>
</dbReference>
<evidence type="ECO:0000313" key="10">
    <source>
        <dbReference type="Proteomes" id="UP000515126"/>
    </source>
</evidence>
<feature type="domain" description="Cullin family profile" evidence="8">
    <location>
        <begin position="1562"/>
        <end position="1859"/>
    </location>
</feature>
<evidence type="ECO:0000256" key="5">
    <source>
        <dbReference type="ARBA" id="ARBA00022843"/>
    </source>
</evidence>
<dbReference type="Pfam" id="PF11515">
    <property type="entry name" value="Cul7"/>
    <property type="match status" value="1"/>
</dbReference>
<dbReference type="InterPro" id="IPR016158">
    <property type="entry name" value="Cullin_homology"/>
</dbReference>
<feature type="compositionally biased region" description="Low complexity" evidence="7">
    <location>
        <begin position="2054"/>
        <end position="2068"/>
    </location>
</feature>
<dbReference type="InterPro" id="IPR036317">
    <property type="entry name" value="Cullin_homology_sf"/>
</dbReference>
<sequence>MTPAWITGSFIQEIRMVGERRAGNLMVPLGPRLQAYPEELLRQRPGHDGHPEYLIRWSVLKCSEEGKVSSEEEKTEHLLMWLSAPEVYANCPMLLRERPLPKGPQHEPAGEVGSFPRDPGGLDELAMTEMEADVRALVRRAARQLAEGGTSSLTAAVLHTVHVLSAYASIGPLTGVFRETGALDLLMHMLCNPEPQIRRSAGKMLQALAAHDAGSRAHVLLSLSQHDGIEQHMDFDSRYTLLELFAETTSTEEHCMALEGVHLPQIPGKLLFSLVKRYLCVTSLLDQLNNSPESGAGDQSSPCLTKEKSRAQQELEFSMAMGNLISELVRSVGWARNLSEQGSLPPRPSRSIFQPCLSGPPPLLLPTIVTTPRKQGRAFRGRSEFSSRSGYGEYVQQTVQPGMRVRILDDYEEISAGDEGEFQQSNNGVPPVQVFWQSTGRTYWVHWHMLEILGPEEATGDSASASVEKGAGAAVLGTVCPSWDWKPTHGLYSLPYLQPEPQKNEEPGYLTQAEWWELLFFIKKLDLGEQQPIFQNLHEKLDEEALEEKALGELSVPIEMAEGVLQVLSNRFEGSNLYDLLNSRIYTKYGLLPKELGSLPSSWRHSCTPEPEEGSKSATNFSEKEEACRANAVPPEAEIELASAKTEPPKAQSDSQLFNQLLVTEGMTLSPETQEAATEMARALRGPGPRSSLDQHVAAVLSTVQISSLDMNLQLSGLCALSQAVEEVTERDHPLVRPDRSLREKLVKTLVDLLTNQVGEKMVVVMALRLLYLLMTKHEWRPLFAREGGIYAVLICMQEYKTSVLVQQAGLAALKMLAIANSSDVPTFVPSRDSIQPLFDTQMTREIFASIDSATRPGSESLLLSVPAAVVLMLNTEGCSSAVRNGLLLLNLLLCNHHTLGDQIITQELRDTLFRHSGIAPGTEPMPTTRTILTMLLSRYSEPRGSPERAVLETPSTQSQDGSPESLIRSLVGDLSAELFLDLERVLCHEGSPSAAVRPLLRRLQQETQPFLLLLRTLDAPGPNRTLLLTILRVMTRLLDHPETMVLPWHEVLEPCLNCLNGPSSDSEVVQELTCFLHRLALMQKDYAVVLCCLGGKEALSKVLDKHSTQLLLASELRHLVAECEKYAQLCSNLTSSILAGCIQMVLGQIEDHRRTYKPINIPFFDVFLRHLCQGSSVEVKEDRCWEKVEVSSNPHRASKLTDRNPKTYWESNGSTGSHSITLHMHRGVLIRQLTLLVASEDSSYMPARVVVFGGDNVGCVSTELNTVNVMPSASRVTLLENLTRFWPIIQIRIKRCQQGGIDTRVRGVEVLGPKPTFWPLFREQLCRRTCLFYTIRAQAWSRDIAEDRQRLLQLYPRLNRVLRHEQNFADRFLPDDEAAQALGKTCWEALVSPLVQNITSPDAGGVSSLGWLLDQYLEHRESAGSCQGPAASFASQVRRLCHLLVHVEAPPGPSPELSSQPLSKNSKGQDGSPTPAPTPVCPSTSLRNITQCWLSVVQGQVSRFLATAWRASDFVPRYCNLYQRLQSAGSELFGPRAAFTLALRSGFSGALLQQSFLTAAHISEQFARHIDQQIYGGLLGGAAGVGMLGRLQRHLEPIMVLSGLELATTFEHFYQHYMADRLLSLGSSWLEGAVLEQIGPCFPNRLPQLMLQSLHTSEELQHRFHLFQLQQLDRQLLEQGDQEEWRPEKVEEDDEGQETGRELFTDPGPAISVLVLSPRCWPVSPLCYLHHPRKRLPEELCGALERFSSFYSHSEELGTGSWSLRCVLGGSRGKGEATRQECARQNCPVLDIGPHRRLQWTWLGRAELQFGDQTLHVSTVQMWLLLNFNQSEEVSVETLLRNSDLTPELLHQALLPLTSDNGPLTLEETQDCPQAGVLRLREPRSQTHEEVLWLIPPQTYLSVEKDEGRTLEQKRNLLSCLLVRILKAHGEKGLHIDQLVCLVLEAWQKGPDPPGRLGNAAAVGVACSSTDVLSCILHLLGQGYVERRDDRPQVLMYATPEPMGPCRGQADVPFCGNKNTETSKPRSCGGPGISTAACRPYHESPGGRRIDGADGAAGAGDAELGARCSSAPSGSFPLGHRAAAAELQR</sequence>
<feature type="region of interest" description="Disordered" evidence="7">
    <location>
        <begin position="603"/>
        <end position="632"/>
    </location>
</feature>
<protein>
    <submittedName>
        <fullName evidence="11">Cullin-9 isoform X5</fullName>
    </submittedName>
</protein>
<dbReference type="SMART" id="SM00884">
    <property type="entry name" value="Cullin_Nedd8"/>
    <property type="match status" value="1"/>
</dbReference>
<feature type="compositionally biased region" description="Basic and acidic residues" evidence="7">
    <location>
        <begin position="100"/>
        <end position="109"/>
    </location>
</feature>
<evidence type="ECO:0000256" key="3">
    <source>
        <dbReference type="ARBA" id="ARBA00022499"/>
    </source>
</evidence>
<dbReference type="Gene3D" id="2.60.120.260">
    <property type="entry name" value="Galactose-binding domain-like"/>
    <property type="match status" value="1"/>
</dbReference>
<dbReference type="GO" id="GO:0031461">
    <property type="term" value="C:cullin-RING ubiquitin ligase complex"/>
    <property type="evidence" value="ECO:0007669"/>
    <property type="project" value="InterPro"/>
</dbReference>
<feature type="region of interest" description="Disordered" evidence="7">
    <location>
        <begin position="2040"/>
        <end position="2090"/>
    </location>
</feature>
<organism evidence="10 11">
    <name type="scientific">Mus caroli</name>
    <name type="common">Ryukyu mouse</name>
    <name type="synonym">Ricefield mouse</name>
    <dbReference type="NCBI Taxonomy" id="10089"/>
    <lineage>
        <taxon>Eukaryota</taxon>
        <taxon>Metazoa</taxon>
        <taxon>Chordata</taxon>
        <taxon>Craniata</taxon>
        <taxon>Vertebrata</taxon>
        <taxon>Euteleostomi</taxon>
        <taxon>Mammalia</taxon>
        <taxon>Eutheria</taxon>
        <taxon>Euarchontoglires</taxon>
        <taxon>Glires</taxon>
        <taxon>Rodentia</taxon>
        <taxon>Myomorpha</taxon>
        <taxon>Muroidea</taxon>
        <taxon>Muridae</taxon>
        <taxon>Murinae</taxon>
        <taxon>Mus</taxon>
        <taxon>Mus</taxon>
    </lineage>
</organism>
<dbReference type="PANTHER" id="PTHR22771">
    <property type="entry name" value="CULLIN AND GALACTOSE-BINDING DOMAIN-CONTAINING"/>
    <property type="match status" value="1"/>
</dbReference>
<dbReference type="InterPro" id="IPR019559">
    <property type="entry name" value="Cullin_neddylation_domain"/>
</dbReference>
<evidence type="ECO:0000256" key="7">
    <source>
        <dbReference type="SAM" id="MobiDB-lite"/>
    </source>
</evidence>
<feature type="compositionally biased region" description="Basic and acidic residues" evidence="7">
    <location>
        <begin position="2041"/>
        <end position="2053"/>
    </location>
</feature>
<keyword evidence="4" id="KW-0833">Ubl conjugation pathway</keyword>
<dbReference type="InterPro" id="IPR021097">
    <property type="entry name" value="CPH_domain"/>
</dbReference>
<keyword evidence="3" id="KW-1017">Isopeptide bond</keyword>
<dbReference type="InterPro" id="IPR036388">
    <property type="entry name" value="WH-like_DNA-bd_sf"/>
</dbReference>
<dbReference type="GO" id="GO:0005737">
    <property type="term" value="C:cytoplasm"/>
    <property type="evidence" value="ECO:0007669"/>
    <property type="project" value="UniProtKB-SubCell"/>
</dbReference>
<feature type="compositionally biased region" description="Polar residues" evidence="7">
    <location>
        <begin position="1457"/>
        <end position="1473"/>
    </location>
</feature>
<dbReference type="InterPro" id="IPR055486">
    <property type="entry name" value="CUL7/CUL9_N"/>
</dbReference>
<dbReference type="SUPFAM" id="SSF49785">
    <property type="entry name" value="Galactose-binding domain-like"/>
    <property type="match status" value="1"/>
</dbReference>
<feature type="region of interest" description="Disordered" evidence="7">
    <location>
        <begin position="1681"/>
        <end position="1704"/>
    </location>
</feature>
<dbReference type="Gene3D" id="3.30.230.130">
    <property type="entry name" value="Cullin, Chain C, Domain 2"/>
    <property type="match status" value="1"/>
</dbReference>
<reference evidence="11" key="1">
    <citation type="submission" date="2025-08" db="UniProtKB">
        <authorList>
            <consortium name="RefSeq"/>
        </authorList>
    </citation>
    <scope>IDENTIFICATION</scope>
</reference>
<dbReference type="PROSITE" id="PS50069">
    <property type="entry name" value="CULLIN_2"/>
    <property type="match status" value="1"/>
</dbReference>
<dbReference type="RefSeq" id="XP_029327187.1">
    <property type="nucleotide sequence ID" value="XM_029471327.1"/>
</dbReference>
<evidence type="ECO:0000259" key="8">
    <source>
        <dbReference type="PROSITE" id="PS50069"/>
    </source>
</evidence>
<dbReference type="PANTHER" id="PTHR22771:SF2">
    <property type="entry name" value="CULLIN-9"/>
    <property type="match status" value="1"/>
</dbReference>
<comment type="similarity">
    <text evidence="6">Belongs to the cullin family.</text>
</comment>
<dbReference type="GeneID" id="110312638"/>
<feature type="region of interest" description="Disordered" evidence="7">
    <location>
        <begin position="1452"/>
        <end position="1481"/>
    </location>
</feature>
<evidence type="ECO:0000256" key="4">
    <source>
        <dbReference type="ARBA" id="ARBA00022786"/>
    </source>
</evidence>
<dbReference type="Gene3D" id="1.10.10.10">
    <property type="entry name" value="Winged helix-like DNA-binding domain superfamily/Winged helix DNA-binding domain"/>
    <property type="match status" value="1"/>
</dbReference>
<gene>
    <name evidence="11" type="primary">Cul9</name>
</gene>
<dbReference type="InterPro" id="IPR014722">
    <property type="entry name" value="Rib_uL2_dom2"/>
</dbReference>
<evidence type="ECO:0000256" key="2">
    <source>
        <dbReference type="ARBA" id="ARBA00022490"/>
    </source>
</evidence>
<proteinExistence type="inferred from homology"/>
<keyword evidence="10" id="KW-1185">Reference proteome</keyword>
<dbReference type="Gene3D" id="1.25.10.10">
    <property type="entry name" value="Leucine-rich Repeat Variant"/>
    <property type="match status" value="1"/>
</dbReference>
<dbReference type="Pfam" id="PF23168">
    <property type="entry name" value="CUL7_CUL9_N"/>
    <property type="match status" value="1"/>
</dbReference>
<dbReference type="PROSITE" id="PS51284">
    <property type="entry name" value="DOC"/>
    <property type="match status" value="1"/>
</dbReference>
<feature type="domain" description="DOC" evidence="9">
    <location>
        <begin position="1159"/>
        <end position="1338"/>
    </location>
</feature>
<dbReference type="InterPro" id="IPR004939">
    <property type="entry name" value="APC_su10/DOC_dom"/>
</dbReference>
<dbReference type="PROSITE" id="PS01256">
    <property type="entry name" value="CULLIN_1"/>
    <property type="match status" value="1"/>
</dbReference>
<dbReference type="Pfam" id="PF03256">
    <property type="entry name" value="ANAPC10"/>
    <property type="match status" value="1"/>
</dbReference>
<name>A0A6P7QF44_MUSCR</name>
<evidence type="ECO:0000256" key="6">
    <source>
        <dbReference type="PROSITE-ProRule" id="PRU00330"/>
    </source>
</evidence>
<dbReference type="InterPro" id="IPR008979">
    <property type="entry name" value="Galactose-bd-like_sf"/>
</dbReference>
<feature type="region of interest" description="Disordered" evidence="7">
    <location>
        <begin position="944"/>
        <end position="965"/>
    </location>
</feature>
<dbReference type="Gene3D" id="2.30.30.30">
    <property type="match status" value="1"/>
</dbReference>
<dbReference type="GO" id="GO:0031625">
    <property type="term" value="F:ubiquitin protein ligase binding"/>
    <property type="evidence" value="ECO:0007669"/>
    <property type="project" value="InterPro"/>
</dbReference>
<dbReference type="SUPFAM" id="SSF75632">
    <property type="entry name" value="Cullin homology domain"/>
    <property type="match status" value="1"/>
</dbReference>
<dbReference type="SMART" id="SM01337">
    <property type="entry name" value="APC10"/>
    <property type="match status" value="1"/>
</dbReference>
<dbReference type="CTD" id="23113"/>
<evidence type="ECO:0000313" key="11">
    <source>
        <dbReference type="RefSeq" id="XP_029327187.1"/>
    </source>
</evidence>
<dbReference type="GO" id="GO:0006511">
    <property type="term" value="P:ubiquitin-dependent protein catabolic process"/>
    <property type="evidence" value="ECO:0007669"/>
    <property type="project" value="InterPro"/>
</dbReference>
<dbReference type="SUPFAM" id="SSF63748">
    <property type="entry name" value="Tudor/PWWP/MBT"/>
    <property type="match status" value="1"/>
</dbReference>
<feature type="region of interest" description="Disordered" evidence="7">
    <location>
        <begin position="100"/>
        <end position="119"/>
    </location>
</feature>
<accession>A0A6P7QF44</accession>
<dbReference type="InterPro" id="IPR016157">
    <property type="entry name" value="Cullin_CS"/>
</dbReference>
<feature type="compositionally biased region" description="Polar residues" evidence="7">
    <location>
        <begin position="954"/>
        <end position="963"/>
    </location>
</feature>
<dbReference type="Pfam" id="PF24742">
    <property type="entry name" value="ARM_CUL7_CUL9"/>
    <property type="match status" value="1"/>
</dbReference>
<keyword evidence="5" id="KW-0832">Ubl conjugation</keyword>
<dbReference type="SUPFAM" id="SSF48371">
    <property type="entry name" value="ARM repeat"/>
    <property type="match status" value="1"/>
</dbReference>
<dbReference type="InterPro" id="IPR056405">
    <property type="entry name" value="ARM_CUL7_CUL9"/>
</dbReference>
<keyword evidence="2" id="KW-0963">Cytoplasm</keyword>
<dbReference type="FunFam" id="2.60.120.260:FF:000046">
    <property type="entry name" value="Cullin 9"/>
    <property type="match status" value="1"/>
</dbReference>
<evidence type="ECO:0000256" key="1">
    <source>
        <dbReference type="ARBA" id="ARBA00004496"/>
    </source>
</evidence>
<comment type="subcellular location">
    <subcellularLocation>
        <location evidence="1">Cytoplasm</location>
    </subcellularLocation>
</comment>
<dbReference type="Proteomes" id="UP000515126">
    <property type="component" value="Chromosome 17"/>
</dbReference>